<proteinExistence type="predicted"/>
<name>A0AAP0EUH3_9MAGN</name>
<evidence type="ECO:0000313" key="1">
    <source>
        <dbReference type="EMBL" id="KAK9098510.1"/>
    </source>
</evidence>
<gene>
    <name evidence="1" type="ORF">Syun_025555</name>
</gene>
<dbReference type="EMBL" id="JBBNAF010000011">
    <property type="protein sequence ID" value="KAK9098510.1"/>
    <property type="molecule type" value="Genomic_DNA"/>
</dbReference>
<reference evidence="1 2" key="1">
    <citation type="submission" date="2024-01" db="EMBL/GenBank/DDBJ databases">
        <title>Genome assemblies of Stephania.</title>
        <authorList>
            <person name="Yang L."/>
        </authorList>
    </citation>
    <scope>NUCLEOTIDE SEQUENCE [LARGE SCALE GENOMIC DNA]</scope>
    <source>
        <strain evidence="1">YNDBR</strain>
        <tissue evidence="1">Leaf</tissue>
    </source>
</reference>
<evidence type="ECO:0000313" key="2">
    <source>
        <dbReference type="Proteomes" id="UP001420932"/>
    </source>
</evidence>
<keyword evidence="2" id="KW-1185">Reference proteome</keyword>
<accession>A0AAP0EUH3</accession>
<organism evidence="1 2">
    <name type="scientific">Stephania yunnanensis</name>
    <dbReference type="NCBI Taxonomy" id="152371"/>
    <lineage>
        <taxon>Eukaryota</taxon>
        <taxon>Viridiplantae</taxon>
        <taxon>Streptophyta</taxon>
        <taxon>Embryophyta</taxon>
        <taxon>Tracheophyta</taxon>
        <taxon>Spermatophyta</taxon>
        <taxon>Magnoliopsida</taxon>
        <taxon>Ranunculales</taxon>
        <taxon>Menispermaceae</taxon>
        <taxon>Menispermoideae</taxon>
        <taxon>Cissampelideae</taxon>
        <taxon>Stephania</taxon>
    </lineage>
</organism>
<dbReference type="AlphaFoldDB" id="A0AAP0EUH3"/>
<dbReference type="Proteomes" id="UP001420932">
    <property type="component" value="Unassembled WGS sequence"/>
</dbReference>
<comment type="caution">
    <text evidence="1">The sequence shown here is derived from an EMBL/GenBank/DDBJ whole genome shotgun (WGS) entry which is preliminary data.</text>
</comment>
<protein>
    <submittedName>
        <fullName evidence="1">Uncharacterized protein</fullName>
    </submittedName>
</protein>
<sequence>MCMKEIETEDRLIEIRLSLVLRFFSAWAAELSPFPPMRSRHMSSAQLPRCSV</sequence>